<proteinExistence type="predicted"/>
<sequence>MEISLSLEGGKLIGRATGQPSFPLTYEGDYLFSFSPASLTLQFSPDSDKMLLKQGGMTFEFKKK</sequence>
<dbReference type="Proteomes" id="UP000642809">
    <property type="component" value="Unassembled WGS sequence"/>
</dbReference>
<dbReference type="AlphaFoldDB" id="A0A8J3CXV2"/>
<reference evidence="1" key="1">
    <citation type="journal article" date="2014" name="Int. J. Syst. Evol. Microbiol.">
        <title>Complete genome sequence of Corynebacterium casei LMG S-19264T (=DSM 44701T), isolated from a smear-ripened cheese.</title>
        <authorList>
            <consortium name="US DOE Joint Genome Institute (JGI-PGF)"/>
            <person name="Walter F."/>
            <person name="Albersmeier A."/>
            <person name="Kalinowski J."/>
            <person name="Ruckert C."/>
        </authorList>
    </citation>
    <scope>NUCLEOTIDE SEQUENCE</scope>
    <source>
        <strain evidence="1">KCTC 23224</strain>
    </source>
</reference>
<dbReference type="EMBL" id="BMYF01000019">
    <property type="protein sequence ID" value="GHB46039.1"/>
    <property type="molecule type" value="Genomic_DNA"/>
</dbReference>
<organism evidence="1 2">
    <name type="scientific">Mongoliitalea lutea</name>
    <dbReference type="NCBI Taxonomy" id="849756"/>
    <lineage>
        <taxon>Bacteria</taxon>
        <taxon>Pseudomonadati</taxon>
        <taxon>Bacteroidota</taxon>
        <taxon>Cytophagia</taxon>
        <taxon>Cytophagales</taxon>
        <taxon>Cyclobacteriaceae</taxon>
        <taxon>Mongoliitalea</taxon>
    </lineage>
</organism>
<protein>
    <submittedName>
        <fullName evidence="1">Uncharacterized protein</fullName>
    </submittedName>
</protein>
<comment type="caution">
    <text evidence="1">The sequence shown here is derived from an EMBL/GenBank/DDBJ whole genome shotgun (WGS) entry which is preliminary data.</text>
</comment>
<keyword evidence="2" id="KW-1185">Reference proteome</keyword>
<accession>A0A8J3CXV2</accession>
<evidence type="ECO:0000313" key="2">
    <source>
        <dbReference type="Proteomes" id="UP000642809"/>
    </source>
</evidence>
<reference evidence="1" key="2">
    <citation type="submission" date="2020-09" db="EMBL/GenBank/DDBJ databases">
        <authorList>
            <person name="Sun Q."/>
            <person name="Kim S."/>
        </authorList>
    </citation>
    <scope>NUCLEOTIDE SEQUENCE</scope>
    <source>
        <strain evidence="1">KCTC 23224</strain>
    </source>
</reference>
<evidence type="ECO:0000313" key="1">
    <source>
        <dbReference type="EMBL" id="GHB46039.1"/>
    </source>
</evidence>
<gene>
    <name evidence="1" type="ORF">GCM10008106_28730</name>
</gene>
<name>A0A8J3CXV2_9BACT</name>